<reference evidence="1 2" key="2">
    <citation type="journal article" date="2011" name="Mol. Biol. Evol.">
        <title>Unity in variety--the pan-genome of the Chlamydiae.</title>
        <authorList>
            <person name="Collingro A."/>
            <person name="Tischler P."/>
            <person name="Weinmaier T."/>
            <person name="Penz T."/>
            <person name="Heinz E."/>
            <person name="Brunham R.C."/>
            <person name="Read T.D."/>
            <person name="Bavoil P.M."/>
            <person name="Sachse K."/>
            <person name="Kahane S."/>
            <person name="Friedman M.G."/>
            <person name="Rattei T."/>
            <person name="Myers G.S."/>
            <person name="Horn M."/>
        </authorList>
    </citation>
    <scope>NUCLEOTIDE SEQUENCE [LARGE SCALE GENOMIC DNA]</scope>
    <source>
        <strain evidence="2">ATCC VR-1471 / Z</strain>
    </source>
</reference>
<evidence type="ECO:0000313" key="2">
    <source>
        <dbReference type="Proteomes" id="UP000000496"/>
    </source>
</evidence>
<evidence type="ECO:0000313" key="1">
    <source>
        <dbReference type="EMBL" id="CCB90184.1"/>
    </source>
</evidence>
<dbReference type="AlphaFoldDB" id="F8L4D3"/>
<name>F8L4D3_SIMNZ</name>
<accession>F8L4D3</accession>
<dbReference type="KEGG" id="sng:SNE_A23070"/>
<protein>
    <submittedName>
        <fullName evidence="1">Uncharacterized protein</fullName>
    </submittedName>
</protein>
<dbReference type="RefSeq" id="WP_013944650.1">
    <property type="nucleotide sequence ID" value="NC_015713.1"/>
</dbReference>
<dbReference type="EMBL" id="FR872582">
    <property type="protein sequence ID" value="CCB90184.1"/>
    <property type="molecule type" value="Genomic_DNA"/>
</dbReference>
<proteinExistence type="predicted"/>
<dbReference type="Proteomes" id="UP000000496">
    <property type="component" value="Chromosome gsn.131"/>
</dbReference>
<gene>
    <name evidence="1" type="ordered locus">SNE_A23070</name>
</gene>
<keyword evidence="2" id="KW-1185">Reference proteome</keyword>
<organism evidence="1 2">
    <name type="scientific">Simkania negevensis (strain ATCC VR-1471 / DSM 27360 / Z)</name>
    <dbReference type="NCBI Taxonomy" id="331113"/>
    <lineage>
        <taxon>Bacteria</taxon>
        <taxon>Pseudomonadati</taxon>
        <taxon>Chlamydiota</taxon>
        <taxon>Chlamydiia</taxon>
        <taxon>Parachlamydiales</taxon>
        <taxon>Simkaniaceae</taxon>
        <taxon>Simkania</taxon>
    </lineage>
</organism>
<dbReference type="HOGENOM" id="CLU_278962_0_0_0"/>
<reference key="1">
    <citation type="journal article" date="2011" name="Mol. Biol. Evol.">
        <title>Unity in variety -- the pan-genome of the Chlamydiae.</title>
        <authorList>
            <person name="Collingro A."/>
            <person name="Tischler P."/>
            <person name="Weinmaier T."/>
            <person name="Penz T."/>
            <person name="Heinz E."/>
            <person name="Brunham R.C."/>
            <person name="Read T.D."/>
            <person name="Bavoil P.M."/>
            <person name="Sachse K."/>
            <person name="Kahane S."/>
            <person name="Friedman M.G."/>
            <person name="Rattei T."/>
            <person name="Myers G.S.A."/>
            <person name="Horn M."/>
        </authorList>
    </citation>
    <scope>NUCLEOTIDE SEQUENCE</scope>
    <source>
        <strain>Z</strain>
    </source>
</reference>
<sequence length="1131" mass="127252">MLISSSLLDGVTLFAGTYCLSKTSWIHSLQQPLSPSGLALSAASNTLVLAATSHRSEIEKTAALACATLLLCAIAKPLLTRTTIQLNPYAAIQLAAFQGILKVTIYGIYKLAQHFTVSFNPSTVDDIKKIPKSDLGTRKAELERSMVEKWDSFNLNMQAAFNVMLVENGQAPLPFTNYTRVALLSEKELEVFKTFVGDHLTKKEQSQVLFDHDLPPPKQFDFLPDPTAEMVFLTTLSPSQLLWYHQAFSSKLVSPAQTAPFTLAFYEADLLPPSNAFFTPLPIPSFANVVSKNQAHYFVNYDHHHPDAFEKLTEEKQIVLNEIFVKAGKKPYSLNKPKEPPIETSSWSTAKKVMIYGGCALAVIALIAVPTAAYFFARQTAPLSPLDSESLDQPCFLPIAVDQKPSLPKQPFTHFDNSTICLPHEKPVVPQNISSPIPQPNTLFHPNFPLAPFNASSPESPIIQIDLSRFIKPYYKPTPANQSISVLYPSLESRYATCSPDEKPLPVINTEFSIQQLNTSSLSASPDIQDEIQTQQELPFHIDIALGKLLYGNRILREIHKKFEIQREADLSHPIKPDYEPTPLNQSISILYPSLESRYAIRAPDEKPLHEEFPSSLPILSPQVLFTKSTNSNVSPFTPYRSPVDLENQHSFSWKFLSLLAIPSLILIVDHLFNNPAHRENEARPDSFPVTVHNKNRAFTLCQQSSSSYYGIRQGSHRGVPFLQLVRSLDPLALQKPQLQQPWELIDTFVHDSAPLESMFQQNGENFQCITFLNPNPELFALVQNQLMHPEGLGRSSMPLQLPYEGVSSRKMSQPHVELPIAALSHPNLISSSASFISQPSIDFRRELYLKLMHEHEMRPKRAIDRSLYEIEDSHLPKAFEKLSHFRVHALEGVVVNEENSSNVSYHFSQEQQIDIANLVAKITAEKAKVKWDDIENFSFDFFNLGPHFNSTVVCVQLTGNACERLRLPTNSFADVHSINPQLPKPKEEPKLYDKSALLSLDEDLAISEDQTLFEKLSKVKIHCESWNSNQSWTLQGKELANFPYYLKKVMPPECNVANLCKNIKAATQKIVEEMLNRKFEEIAFYDLTIYKTSQTLTFIFSVSLDGENYALLDTDNGRYGLAHTTFLSNA</sequence>
<dbReference type="STRING" id="331113.SNE_A23070"/>